<protein>
    <submittedName>
        <fullName evidence="3">N-acetylmuramoyl-L-alanine amidase</fullName>
    </submittedName>
</protein>
<reference evidence="4" key="2">
    <citation type="submission" date="2012-08" db="EMBL/GenBank/DDBJ databases">
        <title>Finished genome of Desulfosporosinus meridiei DSM 13257.</title>
        <authorList>
            <person name="Huntemann M."/>
            <person name="Wei C.-L."/>
            <person name="Han J."/>
            <person name="Detter J.C."/>
            <person name="Han C."/>
            <person name="Davenport K."/>
            <person name="Daligault H."/>
            <person name="Erkkila T."/>
            <person name="Gu W."/>
            <person name="Munk A.C.C."/>
            <person name="Teshima H."/>
            <person name="Xu Y."/>
            <person name="Chain P."/>
            <person name="Tapia R."/>
            <person name="Chen A."/>
            <person name="Krypides N."/>
            <person name="Mavromatis K."/>
            <person name="Markowitz V."/>
            <person name="Szeto E."/>
            <person name="Ivanova N."/>
            <person name="Mikhailova N."/>
            <person name="Ovchinnikova G."/>
            <person name="Pagani I."/>
            <person name="Pati A."/>
            <person name="Goodwin L."/>
            <person name="Peters L."/>
            <person name="Pitluck S."/>
            <person name="Woyke T."/>
            <person name="Pester M."/>
            <person name="Spring S."/>
            <person name="Ollivier B."/>
            <person name="Rattei T."/>
            <person name="Klenk H.-P."/>
            <person name="Wagner M."/>
            <person name="Loy A."/>
        </authorList>
    </citation>
    <scope>NUCLEOTIDE SEQUENCE [LARGE SCALE GENOMIC DNA]</scope>
    <source>
        <strain evidence="4">ATCC BAA-275 / DSM 13257 / NCIMB 13706 / S10</strain>
    </source>
</reference>
<dbReference type="eggNOG" id="COG0860">
    <property type="taxonomic scope" value="Bacteria"/>
</dbReference>
<sequence>MKVCIDPGHGGYDPGAVGNGMKEKELTLDICLKLKPLLEYNGISVVLTRDGDYAAGHYENDQKRDLGARVTSAESEKVDLFVSIHINAGGGTGVEVFVIDTGGRAEIAAYKVLSYLVQVGEWRNRGVKTQNVMVLRETSMPAILTENGFIDKDEDIAKLKETSFRQALAVAHAKGICEYFGIVYKEPIASQPIPDVLYRVILDGKQTMALSTQESAINQVKIAVDNGLATKGVVQRTTDSVNVFEYRTDQDSSKTLIMGEEAISVEQCKQFLLKYNPEAPDIIPFYKKNGELLGIRWGYAVAQMIKETGYLKFGGIVKPEQNNFGGIGAVGNGVSGAIFSSQEKGVLAHLEHLYAYASTEPLPSGVEMVDPRFGLVTRGSCQNWEDLNGRWAVPGDGYGESIIGLYQQMTKEIVSDSEEVSIIKKISKIISNYLKGK</sequence>
<gene>
    <name evidence="3" type="ordered locus">Desmer_0310</name>
</gene>
<accession>J7IUK5</accession>
<dbReference type="KEGG" id="dmi:Desmer_0310"/>
<dbReference type="SMART" id="SM00646">
    <property type="entry name" value="Ami_3"/>
    <property type="match status" value="1"/>
</dbReference>
<dbReference type="STRING" id="768704.Desmer_0310"/>
<dbReference type="PANTHER" id="PTHR30404">
    <property type="entry name" value="N-ACETYLMURAMOYL-L-ALANINE AMIDASE"/>
    <property type="match status" value="1"/>
</dbReference>
<proteinExistence type="predicted"/>
<dbReference type="RefSeq" id="WP_014901293.1">
    <property type="nucleotide sequence ID" value="NC_018515.1"/>
</dbReference>
<dbReference type="GO" id="GO:0009253">
    <property type="term" value="P:peptidoglycan catabolic process"/>
    <property type="evidence" value="ECO:0007669"/>
    <property type="project" value="InterPro"/>
</dbReference>
<dbReference type="SUPFAM" id="SSF53187">
    <property type="entry name" value="Zn-dependent exopeptidases"/>
    <property type="match status" value="1"/>
</dbReference>
<feature type="domain" description="MurNAc-LAA" evidence="2">
    <location>
        <begin position="70"/>
        <end position="177"/>
    </location>
</feature>
<evidence type="ECO:0000256" key="1">
    <source>
        <dbReference type="ARBA" id="ARBA00022801"/>
    </source>
</evidence>
<dbReference type="CDD" id="cd02696">
    <property type="entry name" value="MurNAc-LAA"/>
    <property type="match status" value="1"/>
</dbReference>
<dbReference type="Pfam" id="PF01520">
    <property type="entry name" value="Amidase_3"/>
    <property type="match status" value="1"/>
</dbReference>
<keyword evidence="4" id="KW-1185">Reference proteome</keyword>
<dbReference type="PANTHER" id="PTHR30404:SF0">
    <property type="entry name" value="N-ACETYLMURAMOYL-L-ALANINE AMIDASE AMIC"/>
    <property type="match status" value="1"/>
</dbReference>
<dbReference type="AlphaFoldDB" id="J7IUK5"/>
<dbReference type="EMBL" id="CP003629">
    <property type="protein sequence ID" value="AFQ42371.1"/>
    <property type="molecule type" value="Genomic_DNA"/>
</dbReference>
<reference evidence="3 4" key="1">
    <citation type="journal article" date="2012" name="J. Bacteriol.">
        <title>Complete genome sequences of Desulfosporosinus orientis DSM765T, Desulfosporosinus youngiae DSM17734T, Desulfosporosinus meridiei DSM13257T, and Desulfosporosinus acidiphilus DSM22704T.</title>
        <authorList>
            <person name="Pester M."/>
            <person name="Brambilla E."/>
            <person name="Alazard D."/>
            <person name="Rattei T."/>
            <person name="Weinmaier T."/>
            <person name="Han J."/>
            <person name="Lucas S."/>
            <person name="Lapidus A."/>
            <person name="Cheng J.F."/>
            <person name="Goodwin L."/>
            <person name="Pitluck S."/>
            <person name="Peters L."/>
            <person name="Ovchinnikova G."/>
            <person name="Teshima H."/>
            <person name="Detter J.C."/>
            <person name="Han C.S."/>
            <person name="Tapia R."/>
            <person name="Land M.L."/>
            <person name="Hauser L."/>
            <person name="Kyrpides N.C."/>
            <person name="Ivanova N.N."/>
            <person name="Pagani I."/>
            <person name="Huntmann M."/>
            <person name="Wei C.L."/>
            <person name="Davenport K.W."/>
            <person name="Daligault H."/>
            <person name="Chain P.S."/>
            <person name="Chen A."/>
            <person name="Mavromatis K."/>
            <person name="Markowitz V."/>
            <person name="Szeto E."/>
            <person name="Mikhailova N."/>
            <person name="Pati A."/>
            <person name="Wagner M."/>
            <person name="Woyke T."/>
            <person name="Ollivier B."/>
            <person name="Klenk H.P."/>
            <person name="Spring S."/>
            <person name="Loy A."/>
        </authorList>
    </citation>
    <scope>NUCLEOTIDE SEQUENCE [LARGE SCALE GENOMIC DNA]</scope>
    <source>
        <strain evidence="4">ATCC BAA-275 / DSM 13257 / NCIMB 13706 / S10</strain>
    </source>
</reference>
<dbReference type="OrthoDB" id="9772024at2"/>
<dbReference type="InterPro" id="IPR050695">
    <property type="entry name" value="N-acetylmuramoyl_amidase_3"/>
</dbReference>
<dbReference type="Proteomes" id="UP000005262">
    <property type="component" value="Chromosome"/>
</dbReference>
<name>J7IUK5_DESMD</name>
<dbReference type="Gene3D" id="3.40.630.40">
    <property type="entry name" value="Zn-dependent exopeptidases"/>
    <property type="match status" value="1"/>
</dbReference>
<keyword evidence="1" id="KW-0378">Hydrolase</keyword>
<evidence type="ECO:0000313" key="4">
    <source>
        <dbReference type="Proteomes" id="UP000005262"/>
    </source>
</evidence>
<evidence type="ECO:0000313" key="3">
    <source>
        <dbReference type="EMBL" id="AFQ42371.1"/>
    </source>
</evidence>
<dbReference type="GO" id="GO:0030288">
    <property type="term" value="C:outer membrane-bounded periplasmic space"/>
    <property type="evidence" value="ECO:0007669"/>
    <property type="project" value="TreeGrafter"/>
</dbReference>
<dbReference type="InterPro" id="IPR002508">
    <property type="entry name" value="MurNAc-LAA_cat"/>
</dbReference>
<dbReference type="HOGENOM" id="CLU_030097_0_0_9"/>
<evidence type="ECO:0000259" key="2">
    <source>
        <dbReference type="SMART" id="SM00646"/>
    </source>
</evidence>
<organism evidence="3 4">
    <name type="scientific">Desulfosporosinus meridiei (strain ATCC BAA-275 / DSM 13257 / KCTC 12902 / NCIMB 13706 / S10)</name>
    <dbReference type="NCBI Taxonomy" id="768704"/>
    <lineage>
        <taxon>Bacteria</taxon>
        <taxon>Bacillati</taxon>
        <taxon>Bacillota</taxon>
        <taxon>Clostridia</taxon>
        <taxon>Eubacteriales</taxon>
        <taxon>Desulfitobacteriaceae</taxon>
        <taxon>Desulfosporosinus</taxon>
    </lineage>
</organism>
<dbReference type="GO" id="GO:0008745">
    <property type="term" value="F:N-acetylmuramoyl-L-alanine amidase activity"/>
    <property type="evidence" value="ECO:0007669"/>
    <property type="project" value="InterPro"/>
</dbReference>